<dbReference type="PANTHER" id="PTHR43884:SF20">
    <property type="entry name" value="ACYL-COA DEHYDROGENASE FADE28"/>
    <property type="match status" value="1"/>
</dbReference>
<accession>A0A4R1I3A2</accession>
<evidence type="ECO:0000313" key="9">
    <source>
        <dbReference type="Proteomes" id="UP000295560"/>
    </source>
</evidence>
<dbReference type="SUPFAM" id="SSF47203">
    <property type="entry name" value="Acyl-CoA dehydrogenase C-terminal domain-like"/>
    <property type="match status" value="1"/>
</dbReference>
<keyword evidence="3" id="KW-0285">Flavoprotein</keyword>
<dbReference type="InterPro" id="IPR013786">
    <property type="entry name" value="AcylCoA_DH/ox_N"/>
</dbReference>
<dbReference type="Gene3D" id="2.40.110.10">
    <property type="entry name" value="Butyryl-CoA Dehydrogenase, subunit A, domain 2"/>
    <property type="match status" value="1"/>
</dbReference>
<dbReference type="Proteomes" id="UP000295560">
    <property type="component" value="Unassembled WGS sequence"/>
</dbReference>
<evidence type="ECO:0000256" key="2">
    <source>
        <dbReference type="ARBA" id="ARBA00009347"/>
    </source>
</evidence>
<keyword evidence="4" id="KW-0274">FAD</keyword>
<dbReference type="GO" id="GO:0003995">
    <property type="term" value="F:acyl-CoA dehydrogenase activity"/>
    <property type="evidence" value="ECO:0007669"/>
    <property type="project" value="TreeGrafter"/>
</dbReference>
<comment type="caution">
    <text evidence="8">The sequence shown here is derived from an EMBL/GenBank/DDBJ whole genome shotgun (WGS) entry which is preliminary data.</text>
</comment>
<organism evidence="8 9">
    <name type="scientific">Pseudonocardia endophytica</name>
    <dbReference type="NCBI Taxonomy" id="401976"/>
    <lineage>
        <taxon>Bacteria</taxon>
        <taxon>Bacillati</taxon>
        <taxon>Actinomycetota</taxon>
        <taxon>Actinomycetes</taxon>
        <taxon>Pseudonocardiales</taxon>
        <taxon>Pseudonocardiaceae</taxon>
        <taxon>Pseudonocardia</taxon>
    </lineage>
</organism>
<evidence type="ECO:0000256" key="5">
    <source>
        <dbReference type="ARBA" id="ARBA00023002"/>
    </source>
</evidence>
<dbReference type="Gene3D" id="1.20.140.10">
    <property type="entry name" value="Butyryl-CoA Dehydrogenase, subunit A, domain 3"/>
    <property type="match status" value="1"/>
</dbReference>
<dbReference type="Pfam" id="PF00441">
    <property type="entry name" value="Acyl-CoA_dh_1"/>
    <property type="match status" value="1"/>
</dbReference>
<feature type="domain" description="Acyl-CoA dehydrogenase/oxidase N-terminal" evidence="7">
    <location>
        <begin position="6"/>
        <end position="115"/>
    </location>
</feature>
<dbReference type="InterPro" id="IPR036250">
    <property type="entry name" value="AcylCo_DH-like_C"/>
</dbReference>
<comment type="cofactor">
    <cofactor evidence="1">
        <name>FAD</name>
        <dbReference type="ChEBI" id="CHEBI:57692"/>
    </cofactor>
</comment>
<dbReference type="EMBL" id="SMFZ01000001">
    <property type="protein sequence ID" value="TCK24452.1"/>
    <property type="molecule type" value="Genomic_DNA"/>
</dbReference>
<evidence type="ECO:0000313" key="8">
    <source>
        <dbReference type="EMBL" id="TCK24452.1"/>
    </source>
</evidence>
<dbReference type="RefSeq" id="WP_132420895.1">
    <property type="nucleotide sequence ID" value="NZ_SMFZ01000001.1"/>
</dbReference>
<dbReference type="PANTHER" id="PTHR43884">
    <property type="entry name" value="ACYL-COA DEHYDROGENASE"/>
    <property type="match status" value="1"/>
</dbReference>
<comment type="similarity">
    <text evidence="2">Belongs to the acyl-CoA dehydrogenase family.</text>
</comment>
<dbReference type="AlphaFoldDB" id="A0A4R1I3A2"/>
<reference evidence="8 9" key="1">
    <citation type="submission" date="2019-03" db="EMBL/GenBank/DDBJ databases">
        <title>Sequencing the genomes of 1000 actinobacteria strains.</title>
        <authorList>
            <person name="Klenk H.-P."/>
        </authorList>
    </citation>
    <scope>NUCLEOTIDE SEQUENCE [LARGE SCALE GENOMIC DNA]</scope>
    <source>
        <strain evidence="8 9">DSM 44969</strain>
    </source>
</reference>
<dbReference type="Pfam" id="PF02771">
    <property type="entry name" value="Acyl-CoA_dh_N"/>
    <property type="match status" value="1"/>
</dbReference>
<evidence type="ECO:0000259" key="6">
    <source>
        <dbReference type="Pfam" id="PF00441"/>
    </source>
</evidence>
<protein>
    <submittedName>
        <fullName evidence="8">Alkylation response protein AidB-like acyl-CoA dehydrogenase</fullName>
    </submittedName>
</protein>
<dbReference type="InterPro" id="IPR009100">
    <property type="entry name" value="AcylCoA_DH/oxidase_NM_dom_sf"/>
</dbReference>
<name>A0A4R1I3A2_PSEEN</name>
<dbReference type="OrthoDB" id="3663644at2"/>
<gene>
    <name evidence="8" type="ORF">EV378_0224</name>
</gene>
<keyword evidence="5" id="KW-0560">Oxidoreductase</keyword>
<dbReference type="Gene3D" id="1.10.540.10">
    <property type="entry name" value="Acyl-CoA dehydrogenase/oxidase, N-terminal domain"/>
    <property type="match status" value="1"/>
</dbReference>
<dbReference type="GO" id="GO:0050660">
    <property type="term" value="F:flavin adenine dinucleotide binding"/>
    <property type="evidence" value="ECO:0007669"/>
    <property type="project" value="InterPro"/>
</dbReference>
<keyword evidence="9" id="KW-1185">Reference proteome</keyword>
<evidence type="ECO:0000256" key="3">
    <source>
        <dbReference type="ARBA" id="ARBA00022630"/>
    </source>
</evidence>
<evidence type="ECO:0000256" key="1">
    <source>
        <dbReference type="ARBA" id="ARBA00001974"/>
    </source>
</evidence>
<sequence length="363" mass="37393">MQLVPTAEQEDLRTAVRDLLADHASSSSVREAFGSETGYDADLWRRLGRDLGVLGLAVPESAGGAGAGHVDRAVVAEELGRALVPSPFLGSSVLAVDLLSASGETSLLPDLASGERIGAVAVAGAPGPGGILHPGGAVKADGDRLTGRAAPVLDGAAADVLLVLAETGDGPRFFRVDAGADGVRRTPLRSLDPTRRLARIDLDGAQAVPLEGDATAALARVADLAAVAVAAEQVGVMRHAVEQTVGYVTEREQFGRQIGSYQAVKHGLADMYAATELATPVARAAAWAADHDPDGLPLAAAVARVQVGPAAFAVADGMVRYHGGVGYTWEHDAHLHYKRAKTDELLFGSPARSRARLADLIGV</sequence>
<dbReference type="InterPro" id="IPR037069">
    <property type="entry name" value="AcylCoA_DH/ox_N_sf"/>
</dbReference>
<dbReference type="InterPro" id="IPR046373">
    <property type="entry name" value="Acyl-CoA_Oxase/DH_mid-dom_sf"/>
</dbReference>
<evidence type="ECO:0000256" key="4">
    <source>
        <dbReference type="ARBA" id="ARBA00022827"/>
    </source>
</evidence>
<dbReference type="SUPFAM" id="SSF56645">
    <property type="entry name" value="Acyl-CoA dehydrogenase NM domain-like"/>
    <property type="match status" value="1"/>
</dbReference>
<dbReference type="InterPro" id="IPR009075">
    <property type="entry name" value="AcylCo_DH/oxidase_C"/>
</dbReference>
<feature type="domain" description="Acyl-CoA dehydrogenase/oxidase C-terminal" evidence="6">
    <location>
        <begin position="225"/>
        <end position="358"/>
    </location>
</feature>
<proteinExistence type="inferred from homology"/>
<evidence type="ECO:0000259" key="7">
    <source>
        <dbReference type="Pfam" id="PF02771"/>
    </source>
</evidence>